<proteinExistence type="predicted"/>
<name>A0A9P0CUE4_9CUCU</name>
<feature type="compositionally biased region" description="Polar residues" evidence="2">
    <location>
        <begin position="455"/>
        <end position="475"/>
    </location>
</feature>
<reference evidence="4" key="1">
    <citation type="submission" date="2022-01" db="EMBL/GenBank/DDBJ databases">
        <authorList>
            <person name="King R."/>
        </authorList>
    </citation>
    <scope>NUCLEOTIDE SEQUENCE</scope>
</reference>
<evidence type="ECO:0000256" key="2">
    <source>
        <dbReference type="SAM" id="MobiDB-lite"/>
    </source>
</evidence>
<evidence type="ECO:0000256" key="1">
    <source>
        <dbReference type="PROSITE-ProRule" id="PRU00191"/>
    </source>
</evidence>
<feature type="domain" description="SH2" evidence="3">
    <location>
        <begin position="644"/>
        <end position="744"/>
    </location>
</feature>
<dbReference type="AlphaFoldDB" id="A0A9P0CUE4"/>
<evidence type="ECO:0000259" key="3">
    <source>
        <dbReference type="PROSITE" id="PS50001"/>
    </source>
</evidence>
<accession>A0A9P0CUE4</accession>
<dbReference type="SUPFAM" id="SSF55550">
    <property type="entry name" value="SH2 domain"/>
    <property type="match status" value="1"/>
</dbReference>
<dbReference type="SMART" id="SM00252">
    <property type="entry name" value="SH2"/>
    <property type="match status" value="1"/>
</dbReference>
<dbReference type="PROSITE" id="PS50001">
    <property type="entry name" value="SH2"/>
    <property type="match status" value="1"/>
</dbReference>
<evidence type="ECO:0000313" key="5">
    <source>
        <dbReference type="Proteomes" id="UP001153636"/>
    </source>
</evidence>
<protein>
    <recommendedName>
        <fullName evidence="3">SH2 domain-containing protein</fullName>
    </recommendedName>
</protein>
<feature type="region of interest" description="Disordered" evidence="2">
    <location>
        <begin position="453"/>
        <end position="475"/>
    </location>
</feature>
<keyword evidence="5" id="KW-1185">Reference proteome</keyword>
<gene>
    <name evidence="4" type="ORF">PSYICH_LOCUS6399</name>
</gene>
<dbReference type="CDD" id="cd00173">
    <property type="entry name" value="SH2"/>
    <property type="match status" value="1"/>
</dbReference>
<keyword evidence="1" id="KW-0727">SH2 domain</keyword>
<dbReference type="OrthoDB" id="10044490at2759"/>
<organism evidence="4 5">
    <name type="scientific">Psylliodes chrysocephalus</name>
    <dbReference type="NCBI Taxonomy" id="3402493"/>
    <lineage>
        <taxon>Eukaryota</taxon>
        <taxon>Metazoa</taxon>
        <taxon>Ecdysozoa</taxon>
        <taxon>Arthropoda</taxon>
        <taxon>Hexapoda</taxon>
        <taxon>Insecta</taxon>
        <taxon>Pterygota</taxon>
        <taxon>Neoptera</taxon>
        <taxon>Endopterygota</taxon>
        <taxon>Coleoptera</taxon>
        <taxon>Polyphaga</taxon>
        <taxon>Cucujiformia</taxon>
        <taxon>Chrysomeloidea</taxon>
        <taxon>Chrysomelidae</taxon>
        <taxon>Galerucinae</taxon>
        <taxon>Alticini</taxon>
        <taxon>Psylliodes</taxon>
    </lineage>
</organism>
<dbReference type="EMBL" id="OV651814">
    <property type="protein sequence ID" value="CAH1106045.1"/>
    <property type="molecule type" value="Genomic_DNA"/>
</dbReference>
<sequence>MALNKVLLLNEVQLLKLIQDNGYEDVANILENRHIDGKTFLELSDFQTLAWKLPPAQLKILFNFIRRVKNDPSVILKQKPVTNITTANKPKPNVSATLKPKTFIPKPAFTQTSPQEKALIKKISLNNFQEKNELKQKLVDIFNKNNTQSIKPSLKDTSNKCILPKLSPIEITKPKPLPPEPASAAEPNQINAKHKAFLPEPDSADETNQWNAKLKAFLPEPIERSNSSAMVKNKIQPVINKRLPSRQGLTCADMDNTDEDYLTPNDLGDNYIEPENTYELPPNINKRVHVLENNRKFYPEKPKEVANRSPIPIPRKSYQNDEEINDYETIPVENHIKLRSNIKTIGGYLDLESGETEENLANSITESTQRSIKLTAEDPNNVIIVERDESKRPANFLDKLNSFFAVKSKPTKQDDSFKVPLNYENHMLQSEIPSIEILDGKPYKNRPLPEIPFNLPTTSSSSLRNSEMISTRNNNPVLSTGYRSLRKKSNIELPRFAETNVKVTEKIHNRNQFDTMESKKEETRTRDNDVDDIAKYENQQFIRTSTFSSQKKSVSPILISPDALKSREINLKQKSLINNKSLEDPSSKRYHPPFYGNVAASQSSASSYLRKEINLKAEDEEVSKEEVLLREDEQDSIFNINNEKFYRNTDRKGAKKLLCNLEDGAFLFRPSRKYFLVLTLKKNGKYYNLGIERTNTNKIRLNSDSSSVSPEFGTLTAFVDYFKREALTFKEGGIVIQICLKSSLLADVF</sequence>
<dbReference type="Gene3D" id="3.30.505.10">
    <property type="entry name" value="SH2 domain"/>
    <property type="match status" value="1"/>
</dbReference>
<evidence type="ECO:0000313" key="4">
    <source>
        <dbReference type="EMBL" id="CAH1106045.1"/>
    </source>
</evidence>
<dbReference type="Proteomes" id="UP001153636">
    <property type="component" value="Chromosome 2"/>
</dbReference>
<dbReference type="InterPro" id="IPR036860">
    <property type="entry name" value="SH2_dom_sf"/>
</dbReference>
<dbReference type="InterPro" id="IPR000980">
    <property type="entry name" value="SH2"/>
</dbReference>